<gene>
    <name evidence="2" type="ORF">V6N11_002205</name>
</gene>
<proteinExistence type="predicted"/>
<comment type="caution">
    <text evidence="2">The sequence shown here is derived from an EMBL/GenBank/DDBJ whole genome shotgun (WGS) entry which is preliminary data.</text>
</comment>
<feature type="region of interest" description="Disordered" evidence="1">
    <location>
        <begin position="34"/>
        <end position="72"/>
    </location>
</feature>
<feature type="compositionally biased region" description="Low complexity" evidence="1">
    <location>
        <begin position="35"/>
        <end position="50"/>
    </location>
</feature>
<organism evidence="2 3">
    <name type="scientific">Hibiscus sabdariffa</name>
    <name type="common">roselle</name>
    <dbReference type="NCBI Taxonomy" id="183260"/>
    <lineage>
        <taxon>Eukaryota</taxon>
        <taxon>Viridiplantae</taxon>
        <taxon>Streptophyta</taxon>
        <taxon>Embryophyta</taxon>
        <taxon>Tracheophyta</taxon>
        <taxon>Spermatophyta</taxon>
        <taxon>Magnoliopsida</taxon>
        <taxon>eudicotyledons</taxon>
        <taxon>Gunneridae</taxon>
        <taxon>Pentapetalae</taxon>
        <taxon>rosids</taxon>
        <taxon>malvids</taxon>
        <taxon>Malvales</taxon>
        <taxon>Malvaceae</taxon>
        <taxon>Malvoideae</taxon>
        <taxon>Hibiscus</taxon>
    </lineage>
</organism>
<dbReference type="Proteomes" id="UP001396334">
    <property type="component" value="Unassembled WGS sequence"/>
</dbReference>
<reference evidence="2 3" key="1">
    <citation type="journal article" date="2024" name="G3 (Bethesda)">
        <title>Genome assembly of Hibiscus sabdariffa L. provides insights into metabolisms of medicinal natural products.</title>
        <authorList>
            <person name="Kim T."/>
        </authorList>
    </citation>
    <scope>NUCLEOTIDE SEQUENCE [LARGE SCALE GENOMIC DNA]</scope>
    <source>
        <strain evidence="2">TK-2024</strain>
        <tissue evidence="2">Old leaves</tissue>
    </source>
</reference>
<evidence type="ECO:0000313" key="3">
    <source>
        <dbReference type="Proteomes" id="UP001396334"/>
    </source>
</evidence>
<accession>A0ABR2QUX5</accession>
<sequence>MVRVEEKGFSDQIAQISVGIGKCSKKMSEKIYDKSVSLSESTSESSLRASPAIEASVQGEEEDSFKTVPQKSGVNEDGIIEEVVDQVVGLRWVAVIEEMFDATSEPCGLEGATTRAGTYSPFHSEDLEVAPKQPVGSKLREGSNENKILIRGPEGDVIWYSTSCPIHSEDLDVISPKQPIGSKVGEESGTNNGKFDEIIDQPRVNLKRKTIESDNKPLLQVDDVRKFWVNDKFVFSMLESVGSSGGLLLIWTLRWLKTSQPASLVSVAE</sequence>
<name>A0ABR2QUX5_9ROSI</name>
<dbReference type="EMBL" id="JBBPBN010000031">
    <property type="protein sequence ID" value="KAK9004403.1"/>
    <property type="molecule type" value="Genomic_DNA"/>
</dbReference>
<evidence type="ECO:0000313" key="2">
    <source>
        <dbReference type="EMBL" id="KAK9004403.1"/>
    </source>
</evidence>
<evidence type="ECO:0000256" key="1">
    <source>
        <dbReference type="SAM" id="MobiDB-lite"/>
    </source>
</evidence>
<protein>
    <submittedName>
        <fullName evidence="2">Uncharacterized protein</fullName>
    </submittedName>
</protein>
<keyword evidence="3" id="KW-1185">Reference proteome</keyword>